<keyword evidence="5" id="KW-1185">Reference proteome</keyword>
<dbReference type="RefSeq" id="WP_378159793.1">
    <property type="nucleotide sequence ID" value="NZ_JBHSBU010000001.1"/>
</dbReference>
<name>A0ABV8MI16_9NEIS</name>
<evidence type="ECO:0000256" key="2">
    <source>
        <dbReference type="ARBA" id="ARBA00023002"/>
    </source>
</evidence>
<keyword evidence="1" id="KW-0521">NADP</keyword>
<sequence length="328" mass="34613">MNTMHGWQQTGPGGTDTLFWGELPRPRPGRGELLVRVKAAGINRADIVQREGRYPAPAGVTPVLGLEVAGEVVEVGEGAGTWQVGDAVFGLVAGGAYAEYVLLEAELALAKPESLDWAEAASLPEAWMTAWLNLVVLGGLTAGTRLLIHAGASGVGAAAIQLGRLFGAEAVYATAGGPHKTDFCRQLGATLALDYRTEPDFGARLKALGGVDLILDPVGADYLERNLSALRPDGRLVLIGLMGGANSTISLGTMLVKRLSLLGSTLRALPVERKMPLAQALRERVLPWLLAGQARLTIDRRFGFGELAAAHRYMEDNANLGKLVLVAP</sequence>
<comment type="caution">
    <text evidence="4">The sequence shown here is derived from an EMBL/GenBank/DDBJ whole genome shotgun (WGS) entry which is preliminary data.</text>
</comment>
<evidence type="ECO:0000259" key="3">
    <source>
        <dbReference type="SMART" id="SM00829"/>
    </source>
</evidence>
<dbReference type="NCBIfam" id="TIGR02824">
    <property type="entry name" value="quinone_pig3"/>
    <property type="match status" value="1"/>
</dbReference>
<dbReference type="InterPro" id="IPR020843">
    <property type="entry name" value="ER"/>
</dbReference>
<feature type="domain" description="Enoyl reductase (ER)" evidence="3">
    <location>
        <begin position="13"/>
        <end position="325"/>
    </location>
</feature>
<dbReference type="Gene3D" id="3.40.50.720">
    <property type="entry name" value="NAD(P)-binding Rossmann-like Domain"/>
    <property type="match status" value="1"/>
</dbReference>
<dbReference type="SUPFAM" id="SSF51735">
    <property type="entry name" value="NAD(P)-binding Rossmann-fold domains"/>
    <property type="match status" value="1"/>
</dbReference>
<dbReference type="InterPro" id="IPR011032">
    <property type="entry name" value="GroES-like_sf"/>
</dbReference>
<dbReference type="Pfam" id="PF00107">
    <property type="entry name" value="ADH_zinc_N"/>
    <property type="match status" value="1"/>
</dbReference>
<dbReference type="PANTHER" id="PTHR48106:SF18">
    <property type="entry name" value="QUINONE OXIDOREDUCTASE PIG3"/>
    <property type="match status" value="1"/>
</dbReference>
<dbReference type="InterPro" id="IPR014189">
    <property type="entry name" value="Quinone_OxRdtase_PIG3"/>
</dbReference>
<dbReference type="PANTHER" id="PTHR48106">
    <property type="entry name" value="QUINONE OXIDOREDUCTASE PIG3-RELATED"/>
    <property type="match status" value="1"/>
</dbReference>
<evidence type="ECO:0000313" key="5">
    <source>
        <dbReference type="Proteomes" id="UP001595791"/>
    </source>
</evidence>
<gene>
    <name evidence="4" type="ORF">ACFOW7_00325</name>
</gene>
<keyword evidence="2" id="KW-0560">Oxidoreductase</keyword>
<dbReference type="CDD" id="cd05276">
    <property type="entry name" value="p53_inducible_oxidoreductase"/>
    <property type="match status" value="1"/>
</dbReference>
<reference evidence="5" key="1">
    <citation type="journal article" date="2019" name="Int. J. Syst. Evol. Microbiol.">
        <title>The Global Catalogue of Microorganisms (GCM) 10K type strain sequencing project: providing services to taxonomists for standard genome sequencing and annotation.</title>
        <authorList>
            <consortium name="The Broad Institute Genomics Platform"/>
            <consortium name="The Broad Institute Genome Sequencing Center for Infectious Disease"/>
            <person name="Wu L."/>
            <person name="Ma J."/>
        </authorList>
    </citation>
    <scope>NUCLEOTIDE SEQUENCE [LARGE SCALE GENOMIC DNA]</scope>
    <source>
        <strain evidence="5">LMG 29894</strain>
    </source>
</reference>
<protein>
    <submittedName>
        <fullName evidence="4">NAD(P)H-quinone oxidoreductase</fullName>
    </submittedName>
</protein>
<dbReference type="EMBL" id="JBHSBU010000001">
    <property type="protein sequence ID" value="MFC4157789.1"/>
    <property type="molecule type" value="Genomic_DNA"/>
</dbReference>
<dbReference type="Pfam" id="PF08240">
    <property type="entry name" value="ADH_N"/>
    <property type="match status" value="1"/>
</dbReference>
<dbReference type="SMART" id="SM00829">
    <property type="entry name" value="PKS_ER"/>
    <property type="match status" value="1"/>
</dbReference>
<evidence type="ECO:0000256" key="1">
    <source>
        <dbReference type="ARBA" id="ARBA00022857"/>
    </source>
</evidence>
<dbReference type="InterPro" id="IPR036291">
    <property type="entry name" value="NAD(P)-bd_dom_sf"/>
</dbReference>
<dbReference type="SUPFAM" id="SSF50129">
    <property type="entry name" value="GroES-like"/>
    <property type="match status" value="1"/>
</dbReference>
<dbReference type="Gene3D" id="3.90.180.10">
    <property type="entry name" value="Medium-chain alcohol dehydrogenases, catalytic domain"/>
    <property type="match status" value="1"/>
</dbReference>
<evidence type="ECO:0000313" key="4">
    <source>
        <dbReference type="EMBL" id="MFC4157789.1"/>
    </source>
</evidence>
<dbReference type="Proteomes" id="UP001595791">
    <property type="component" value="Unassembled WGS sequence"/>
</dbReference>
<dbReference type="InterPro" id="IPR013149">
    <property type="entry name" value="ADH-like_C"/>
</dbReference>
<accession>A0ABV8MI16</accession>
<organism evidence="4 5">
    <name type="scientific">Chitinimonas lacunae</name>
    <dbReference type="NCBI Taxonomy" id="1963018"/>
    <lineage>
        <taxon>Bacteria</taxon>
        <taxon>Pseudomonadati</taxon>
        <taxon>Pseudomonadota</taxon>
        <taxon>Betaproteobacteria</taxon>
        <taxon>Neisseriales</taxon>
        <taxon>Chitinibacteraceae</taxon>
        <taxon>Chitinimonas</taxon>
    </lineage>
</organism>
<proteinExistence type="predicted"/>
<dbReference type="InterPro" id="IPR013154">
    <property type="entry name" value="ADH-like_N"/>
</dbReference>